<reference evidence="4" key="1">
    <citation type="submission" date="2016-10" db="EMBL/GenBank/DDBJ databases">
        <authorList>
            <person name="Varghese N."/>
            <person name="Submissions S."/>
        </authorList>
    </citation>
    <scope>NUCLEOTIDE SEQUENCE [LARGE SCALE GENOMIC DNA]</scope>
    <source>
        <strain evidence="4">DSM 44260</strain>
    </source>
</reference>
<evidence type="ECO:0000313" key="4">
    <source>
        <dbReference type="Proteomes" id="UP000199051"/>
    </source>
</evidence>
<dbReference type="InterPro" id="IPR023809">
    <property type="entry name" value="Thiopep_bacteriocin_synth_dom"/>
</dbReference>
<dbReference type="NCBIfam" id="TIGR03891">
    <property type="entry name" value="thiopep_ocin"/>
    <property type="match status" value="1"/>
</dbReference>
<sequence>MASRTSASYVPGQTAVLRASTYQGELDMPDVHDLMGDSAIRSLGWLAAQWQRAEIRSAVTYASPALSRQIDEMVAAGSQESKALRRVVISLASYLLRWKQRATPFGLFAGVSSAQIGTTAKVRWGTAHRVAIRADAAWLGDVVANLHRCAPLLERLSVVVNNAGSHRGDRFVAPGPVPDGSGHDLAPIEISVRLTRPIQAALVAARKPLRFSELRDLLIKQFPKASAGQVHNMLAGLVDQGILISSLSPPMDCVDTLGYVQAELEVIDAKEVVEIAATVHEIAAIHQLLVVVDPVASVHDIALINRMRRLSAIADMPLLADTALDCNVELPDQVVREVRDAVHVLHRLSPFPLGYPAWRDYHFRFRARYGIGALVPVLELVADSGLGLPASYLGSSRGRDARQASERDDKLLTLIQRTAQGPTDEIVLTDQVIGDLAPSNPADLHLPGRVEMAVEIRSASVEELTRGRFTLVVTGTPRPGSSMTGRHAHLLSKDGRGAAVATFAKASPGAIAAQLVFAPRKRRNENVVRTERLLPHVIPLAEHHGQSEDEIDLADLGVTADDRRFYLVQISTGRRVEPRVTHALEAGVHTPPLARFLAEITTARASVYKAFHFGAAAKLPYLPRVRYRRTVLSPARWLLLAKDLPGSSLPLATWEAGLDAWRRQWRVPDHVSLVELDRRQPVDLGCPLHRVLLRSRLNRSSQLELREASAPEDLAWLGHAHEVLVPMVLASTDTAGQPSTTLPQQVVAPNAGHLPGNSPVLYAQLYGHPGRFDEILTDHLAQLLHAFGEAPPSWWFRRHRQMSRPDADQYLALYLRLPESSAYDAAARRIAAWANSLRDKHLLSRLALTTYEPQTGRFGHGVAMERAYDVFAADSMAALAQIITATRAGVHPQVMAAASFVDLTATFIGSSLAGTEWLVRELHQEHGRLEPTLRDRALGLVEPHGTWSALRVLPGGADVVTAWRKRAVALSAYREVLRQQRPPLTVLPSLLHLHHIRAVGVDPVLERVTGRLARACALRDAARREEM</sequence>
<dbReference type="STRING" id="155974.SAMN04487818_11585"/>
<feature type="domain" description="Lantibiotic dehydratase N-terminal" evidence="1">
    <location>
        <begin position="51"/>
        <end position="693"/>
    </location>
</feature>
<dbReference type="RefSeq" id="WP_218150822.1">
    <property type="nucleotide sequence ID" value="NZ_FOGI01000015.1"/>
</dbReference>
<name>A0A1H9XIF1_9PSEU</name>
<feature type="domain" description="Thiopeptide-type bacteriocin biosynthesis" evidence="2">
    <location>
        <begin position="761"/>
        <end position="1014"/>
    </location>
</feature>
<dbReference type="EMBL" id="FOGI01000015">
    <property type="protein sequence ID" value="SES45443.1"/>
    <property type="molecule type" value="Genomic_DNA"/>
</dbReference>
<protein>
    <submittedName>
        <fullName evidence="3">Thiopeptide-type bacteriocin biosynthesis domain-containing protein</fullName>
    </submittedName>
</protein>
<dbReference type="Pfam" id="PF04738">
    <property type="entry name" value="Lant_dehydr_N"/>
    <property type="match status" value="1"/>
</dbReference>
<evidence type="ECO:0000259" key="2">
    <source>
        <dbReference type="Pfam" id="PF14028"/>
    </source>
</evidence>
<organism evidence="3 4">
    <name type="scientific">Actinokineospora terrae</name>
    <dbReference type="NCBI Taxonomy" id="155974"/>
    <lineage>
        <taxon>Bacteria</taxon>
        <taxon>Bacillati</taxon>
        <taxon>Actinomycetota</taxon>
        <taxon>Actinomycetes</taxon>
        <taxon>Pseudonocardiales</taxon>
        <taxon>Pseudonocardiaceae</taxon>
        <taxon>Actinokineospora</taxon>
    </lineage>
</organism>
<keyword evidence="4" id="KW-1185">Reference proteome</keyword>
<dbReference type="Proteomes" id="UP000199051">
    <property type="component" value="Unassembled WGS sequence"/>
</dbReference>
<evidence type="ECO:0000313" key="3">
    <source>
        <dbReference type="EMBL" id="SES45443.1"/>
    </source>
</evidence>
<dbReference type="Pfam" id="PF14028">
    <property type="entry name" value="Lant_dehydr_C"/>
    <property type="match status" value="1"/>
</dbReference>
<evidence type="ECO:0000259" key="1">
    <source>
        <dbReference type="Pfam" id="PF04738"/>
    </source>
</evidence>
<dbReference type="AlphaFoldDB" id="A0A1H9XIF1"/>
<proteinExistence type="predicted"/>
<accession>A0A1H9XIF1</accession>
<dbReference type="InterPro" id="IPR006827">
    <property type="entry name" value="Lant_deHydtase_N"/>
</dbReference>
<gene>
    <name evidence="3" type="ORF">SAMN04487818_11585</name>
</gene>